<reference evidence="2" key="1">
    <citation type="journal article" date="2019" name="Int. J. Syst. Evol. Microbiol.">
        <title>The Global Catalogue of Microorganisms (GCM) 10K type strain sequencing project: providing services to taxonomists for standard genome sequencing and annotation.</title>
        <authorList>
            <consortium name="The Broad Institute Genomics Platform"/>
            <consortium name="The Broad Institute Genome Sequencing Center for Infectious Disease"/>
            <person name="Wu L."/>
            <person name="Ma J."/>
        </authorList>
    </citation>
    <scope>NUCLEOTIDE SEQUENCE [LARGE SCALE GENOMIC DNA]</scope>
    <source>
        <strain evidence="2">KACC 14058</strain>
    </source>
</reference>
<sequence>MNKLSIGSNLLWESSRMMLPEHVEVLMEHDRRRDEVEKPIVAEDKWTEIQYTIQEALQFNKEVTVTFYANRRIKHASGTILKINNDRLDLDVADGIDWIKMEDLLDVE</sequence>
<protein>
    <submittedName>
        <fullName evidence="1">YolD-like family protein</fullName>
    </submittedName>
</protein>
<proteinExistence type="predicted"/>
<dbReference type="InterPro" id="IPR014962">
    <property type="entry name" value="YolD"/>
</dbReference>
<accession>A0ABV8VWS3</accession>
<dbReference type="RefSeq" id="WP_390197506.1">
    <property type="nucleotide sequence ID" value="NZ_JBHSDV010000001.1"/>
</dbReference>
<gene>
    <name evidence="1" type="ORF">ACFOZ1_06875</name>
</gene>
<evidence type="ECO:0000313" key="2">
    <source>
        <dbReference type="Proteomes" id="UP001595880"/>
    </source>
</evidence>
<organism evidence="1 2">
    <name type="scientific">Gracilibacillus marinus</name>
    <dbReference type="NCBI Taxonomy" id="630535"/>
    <lineage>
        <taxon>Bacteria</taxon>
        <taxon>Bacillati</taxon>
        <taxon>Bacillota</taxon>
        <taxon>Bacilli</taxon>
        <taxon>Bacillales</taxon>
        <taxon>Bacillaceae</taxon>
        <taxon>Gracilibacillus</taxon>
    </lineage>
</organism>
<dbReference type="EMBL" id="JBHSDV010000001">
    <property type="protein sequence ID" value="MFC4387536.1"/>
    <property type="molecule type" value="Genomic_DNA"/>
</dbReference>
<comment type="caution">
    <text evidence="1">The sequence shown here is derived from an EMBL/GenBank/DDBJ whole genome shotgun (WGS) entry which is preliminary data.</text>
</comment>
<dbReference type="PANTHER" id="PTHR40051:SF1">
    <property type="entry name" value="YOLD-LIKE FAMILY PROTEIN"/>
    <property type="match status" value="1"/>
</dbReference>
<evidence type="ECO:0000313" key="1">
    <source>
        <dbReference type="EMBL" id="MFC4387536.1"/>
    </source>
</evidence>
<name>A0ABV8VWS3_9BACI</name>
<keyword evidence="2" id="KW-1185">Reference proteome</keyword>
<dbReference type="Proteomes" id="UP001595880">
    <property type="component" value="Unassembled WGS sequence"/>
</dbReference>
<dbReference type="Pfam" id="PF08863">
    <property type="entry name" value="YolD"/>
    <property type="match status" value="1"/>
</dbReference>
<dbReference type="PANTHER" id="PTHR40051">
    <property type="entry name" value="IG HYPOTHETICAL 15966"/>
    <property type="match status" value="1"/>
</dbReference>